<dbReference type="Proteomes" id="UP000281406">
    <property type="component" value="Unassembled WGS sequence"/>
</dbReference>
<dbReference type="GO" id="GO:0003676">
    <property type="term" value="F:nucleic acid binding"/>
    <property type="evidence" value="ECO:0007669"/>
    <property type="project" value="InterPro"/>
</dbReference>
<comment type="caution">
    <text evidence="1">The sequence shown here is derived from an EMBL/GenBank/DDBJ whole genome shotgun (WGS) entry which is preliminary data.</text>
</comment>
<dbReference type="EMBL" id="RJVU01035392">
    <property type="protein sequence ID" value="ROL47485.1"/>
    <property type="molecule type" value="Genomic_DNA"/>
</dbReference>
<sequence>MFNGAPCPMAPWEKGWGVAARRIASSLLCHGYVRELASALVEEWSNISQQGLANLLQSMKMRCTLELKADGGHTTN</sequence>
<gene>
    <name evidence="1" type="ORF">DPX16_13200</name>
</gene>
<dbReference type="OrthoDB" id="8470539at2759"/>
<evidence type="ECO:0000313" key="1">
    <source>
        <dbReference type="EMBL" id="ROL47485.1"/>
    </source>
</evidence>
<dbReference type="AlphaFoldDB" id="A0A3N0YMN5"/>
<keyword evidence="2" id="KW-1185">Reference proteome</keyword>
<evidence type="ECO:0000313" key="2">
    <source>
        <dbReference type="Proteomes" id="UP000281406"/>
    </source>
</evidence>
<accession>A0A3N0YMN5</accession>
<name>A0A3N0YMN5_ANAGA</name>
<dbReference type="InterPro" id="IPR036397">
    <property type="entry name" value="RNaseH_sf"/>
</dbReference>
<reference evidence="1 2" key="1">
    <citation type="submission" date="2018-10" db="EMBL/GenBank/DDBJ databases">
        <title>Genome assembly for a Yunnan-Guizhou Plateau 3E fish, Anabarilius grahami (Regan), and its evolutionary and genetic applications.</title>
        <authorList>
            <person name="Jiang W."/>
        </authorList>
    </citation>
    <scope>NUCLEOTIDE SEQUENCE [LARGE SCALE GENOMIC DNA]</scope>
    <source>
        <strain evidence="1">AG-KIZ</strain>
        <tissue evidence="1">Muscle</tissue>
    </source>
</reference>
<organism evidence="1 2">
    <name type="scientific">Anabarilius grahami</name>
    <name type="common">Kanglang fish</name>
    <name type="synonym">Barilius grahami</name>
    <dbReference type="NCBI Taxonomy" id="495550"/>
    <lineage>
        <taxon>Eukaryota</taxon>
        <taxon>Metazoa</taxon>
        <taxon>Chordata</taxon>
        <taxon>Craniata</taxon>
        <taxon>Vertebrata</taxon>
        <taxon>Euteleostomi</taxon>
        <taxon>Actinopterygii</taxon>
        <taxon>Neopterygii</taxon>
        <taxon>Teleostei</taxon>
        <taxon>Ostariophysi</taxon>
        <taxon>Cypriniformes</taxon>
        <taxon>Xenocyprididae</taxon>
        <taxon>Xenocypridinae</taxon>
        <taxon>Xenocypridinae incertae sedis</taxon>
        <taxon>Anabarilius</taxon>
    </lineage>
</organism>
<dbReference type="Gene3D" id="3.30.420.10">
    <property type="entry name" value="Ribonuclease H-like superfamily/Ribonuclease H"/>
    <property type="match status" value="1"/>
</dbReference>
<proteinExistence type="predicted"/>
<protein>
    <submittedName>
        <fullName evidence="1">Uncharacterized protein</fullName>
    </submittedName>
</protein>